<evidence type="ECO:0000256" key="1">
    <source>
        <dbReference type="SAM" id="Phobius"/>
    </source>
</evidence>
<gene>
    <name evidence="3" type="ORF">OO016_07740</name>
</gene>
<dbReference type="SUPFAM" id="SSF52317">
    <property type="entry name" value="Class I glutamine amidotransferase-like"/>
    <property type="match status" value="1"/>
</dbReference>
<feature type="transmembrane region" description="Helical" evidence="1">
    <location>
        <begin position="6"/>
        <end position="24"/>
    </location>
</feature>
<dbReference type="InterPro" id="IPR024163">
    <property type="entry name" value="Aerotolerance_reg_N"/>
</dbReference>
<dbReference type="Proteomes" id="UP001207116">
    <property type="component" value="Unassembled WGS sequence"/>
</dbReference>
<feature type="transmembrane region" description="Helical" evidence="1">
    <location>
        <begin position="56"/>
        <end position="77"/>
    </location>
</feature>
<accession>A0AAE3MLA5</accession>
<feature type="domain" description="Aerotolerance regulator N-terminal" evidence="2">
    <location>
        <begin position="1"/>
        <end position="76"/>
    </location>
</feature>
<name>A0AAE3MLA5_9FLAO</name>
<dbReference type="PANTHER" id="PTHR37464">
    <property type="entry name" value="BLL2463 PROTEIN"/>
    <property type="match status" value="1"/>
</dbReference>
<dbReference type="AlphaFoldDB" id="A0AAE3MLA5"/>
<dbReference type="InterPro" id="IPR029062">
    <property type="entry name" value="Class_I_gatase-like"/>
</dbReference>
<keyword evidence="1" id="KW-1133">Transmembrane helix</keyword>
<comment type="caution">
    <text evidence="3">The sequence shown here is derived from an EMBL/GenBank/DDBJ whole genome shotgun (WGS) entry which is preliminary data.</text>
</comment>
<dbReference type="Pfam" id="PF07584">
    <property type="entry name" value="BatA"/>
    <property type="match status" value="1"/>
</dbReference>
<dbReference type="InterPro" id="IPR011933">
    <property type="entry name" value="Double_TM_dom"/>
</dbReference>
<keyword evidence="1" id="KW-0812">Transmembrane</keyword>
<dbReference type="PANTHER" id="PTHR37464:SF1">
    <property type="entry name" value="BLL2463 PROTEIN"/>
    <property type="match status" value="1"/>
</dbReference>
<reference evidence="3" key="1">
    <citation type="submission" date="2022-11" db="EMBL/GenBank/DDBJ databases">
        <title>The characterization of three novel Bacteroidetes species and genomic analysis of their roles in tidal elemental geochemical cycles.</title>
        <authorList>
            <person name="Ma K.-J."/>
        </authorList>
    </citation>
    <scope>NUCLEOTIDE SEQUENCE</scope>
    <source>
        <strain evidence="3">M415</strain>
    </source>
</reference>
<evidence type="ECO:0000313" key="3">
    <source>
        <dbReference type="EMBL" id="MCX2719488.1"/>
    </source>
</evidence>
<evidence type="ECO:0000313" key="4">
    <source>
        <dbReference type="Proteomes" id="UP001207116"/>
    </source>
</evidence>
<dbReference type="EMBL" id="JAPFQP010000002">
    <property type="protein sequence ID" value="MCX2719488.1"/>
    <property type="molecule type" value="Genomic_DNA"/>
</dbReference>
<organism evidence="3 4">
    <name type="scientific">Lentiprolixibacter aurantiacus</name>
    <dbReference type="NCBI Taxonomy" id="2993939"/>
    <lineage>
        <taxon>Bacteria</taxon>
        <taxon>Pseudomonadati</taxon>
        <taxon>Bacteroidota</taxon>
        <taxon>Flavobacteriia</taxon>
        <taxon>Flavobacteriales</taxon>
        <taxon>Flavobacteriaceae</taxon>
        <taxon>Lentiprolixibacter</taxon>
    </lineage>
</organism>
<dbReference type="NCBIfam" id="TIGR02226">
    <property type="entry name" value="two_anch"/>
    <property type="match status" value="1"/>
</dbReference>
<sequence>MQFKYPEIFWALFLLLIPIIVHFIQLRRFRKTSFTNVRLLKKVTAQSSKTRTLKKWLLLFSRLFLLAMLITAFAGPYRAQQQIGENRETLIYLDNSFSLQLRNGDQSLLEYAIQELVQGIPESKEFTLFTNDKTFKKARIKNIQNELLNIEPTYKQLDLQDILFKAGEMLASDMHQSTNLILLSDLQNRFIPEQTIEPINGISSRLVSLTPDEWTNIALDSAYIAGTGSDQIELVVFLKTNSAEVESVPVSLFNGETLIAKSAASFEGTESSELIFTLPAEEITNGRIEILDAGLAYDNVLYFSIPPRSKTRIMVIGQNANNYLDRIYVADEFDFSYIPVTEVNYSELALSSLIVLDELRDISTALENAIQVFVENGGSVVVIPGSSIEPGAYNRLLSKLGLPQLDSVVPGSLNITDIEFDHPLYRDVFEKRVTNFDYPMASSHYSIKGSAPQILGFQNSKPFLLGDNGRYLFTSPLSIGNGTFVNNSLVVPTFYSIAWNSLKTPALYQNLSELITTDIPWVANADEIIKLRGNAYEFIPLQKKYANKTTLTLVGDPRKDGNYMAISGEEEIMPLSFNYPREESVLIYSKPDLPSSFELLENMPEFIASLEKEGRVNELWKWFVIFALVFALAEVLIQKLVK</sequence>
<keyword evidence="1" id="KW-0472">Membrane</keyword>
<keyword evidence="4" id="KW-1185">Reference proteome</keyword>
<dbReference type="RefSeq" id="WP_266012170.1">
    <property type="nucleotide sequence ID" value="NZ_JAPFQP010000002.1"/>
</dbReference>
<protein>
    <submittedName>
        <fullName evidence="3">BatA domain-containing protein</fullName>
    </submittedName>
</protein>
<proteinExistence type="predicted"/>
<evidence type="ECO:0000259" key="2">
    <source>
        <dbReference type="Pfam" id="PF07584"/>
    </source>
</evidence>